<dbReference type="Pfam" id="PF02190">
    <property type="entry name" value="LON_substr_bdg"/>
    <property type="match status" value="1"/>
</dbReference>
<dbReference type="InterPro" id="IPR046336">
    <property type="entry name" value="Lon_prtase_N_sf"/>
</dbReference>
<accession>A0A4W3H7K4</accession>
<evidence type="ECO:0000259" key="1">
    <source>
        <dbReference type="Pfam" id="PF02190"/>
    </source>
</evidence>
<dbReference type="OMA" id="DTEEHWQ"/>
<dbReference type="Ensembl" id="ENSCMIT00000011436.1">
    <property type="protein sequence ID" value="ENSCMIP00000011157.1"/>
    <property type="gene ID" value="ENSCMIG00000005818.1"/>
</dbReference>
<reference evidence="3" key="1">
    <citation type="journal article" date="2006" name="Science">
        <title>Ancient noncoding elements conserved in the human genome.</title>
        <authorList>
            <person name="Venkatesh B."/>
            <person name="Kirkness E.F."/>
            <person name="Loh Y.H."/>
            <person name="Halpern A.L."/>
            <person name="Lee A.P."/>
            <person name="Johnson J."/>
            <person name="Dandona N."/>
            <person name="Viswanathan L.D."/>
            <person name="Tay A."/>
            <person name="Venter J.C."/>
            <person name="Strausberg R.L."/>
            <person name="Brenner S."/>
        </authorList>
    </citation>
    <scope>NUCLEOTIDE SEQUENCE [LARGE SCALE GENOMIC DNA]</scope>
</reference>
<dbReference type="PANTHER" id="PTHR23327">
    <property type="entry name" value="RING FINGER PROTEIN 127"/>
    <property type="match status" value="1"/>
</dbReference>
<evidence type="ECO:0000313" key="2">
    <source>
        <dbReference type="Ensembl" id="ENSCMIP00000011157.1"/>
    </source>
</evidence>
<dbReference type="Gene3D" id="2.30.130.40">
    <property type="entry name" value="LON domain-like"/>
    <property type="match status" value="1"/>
</dbReference>
<reference evidence="3" key="3">
    <citation type="journal article" date="2014" name="Nature">
        <title>Elephant shark genome provides unique insights into gnathostome evolution.</title>
        <authorList>
            <consortium name="International Elephant Shark Genome Sequencing Consortium"/>
            <person name="Venkatesh B."/>
            <person name="Lee A.P."/>
            <person name="Ravi V."/>
            <person name="Maurya A.K."/>
            <person name="Lian M.M."/>
            <person name="Swann J.B."/>
            <person name="Ohta Y."/>
            <person name="Flajnik M.F."/>
            <person name="Sutoh Y."/>
            <person name="Kasahara M."/>
            <person name="Hoon S."/>
            <person name="Gangu V."/>
            <person name="Roy S.W."/>
            <person name="Irimia M."/>
            <person name="Korzh V."/>
            <person name="Kondrychyn I."/>
            <person name="Lim Z.W."/>
            <person name="Tay B.H."/>
            <person name="Tohari S."/>
            <person name="Kong K.W."/>
            <person name="Ho S."/>
            <person name="Lorente-Galdos B."/>
            <person name="Quilez J."/>
            <person name="Marques-Bonet T."/>
            <person name="Raney B.J."/>
            <person name="Ingham P.W."/>
            <person name="Tay A."/>
            <person name="Hillier L.W."/>
            <person name="Minx P."/>
            <person name="Boehm T."/>
            <person name="Wilson R.K."/>
            <person name="Brenner S."/>
            <person name="Warren W.C."/>
        </authorList>
    </citation>
    <scope>NUCLEOTIDE SEQUENCE [LARGE SCALE GENOMIC DNA]</scope>
</reference>
<dbReference type="SUPFAM" id="SSF88697">
    <property type="entry name" value="PUA domain-like"/>
    <property type="match status" value="1"/>
</dbReference>
<dbReference type="PANTHER" id="PTHR23327:SF4">
    <property type="entry name" value="LON PEPTIDASE N-TERMINAL DOMAIN AND RING FINGER PROTEIN 1"/>
    <property type="match status" value="1"/>
</dbReference>
<proteinExistence type="predicted"/>
<dbReference type="InterPro" id="IPR015947">
    <property type="entry name" value="PUA-like_sf"/>
</dbReference>
<dbReference type="InterPro" id="IPR003111">
    <property type="entry name" value="Lon_prtase_N"/>
</dbReference>
<reference evidence="3" key="2">
    <citation type="journal article" date="2007" name="PLoS Biol.">
        <title>Survey sequencing and comparative analysis of the elephant shark (Callorhinchus milii) genome.</title>
        <authorList>
            <person name="Venkatesh B."/>
            <person name="Kirkness E.F."/>
            <person name="Loh Y.H."/>
            <person name="Halpern A.L."/>
            <person name="Lee A.P."/>
            <person name="Johnson J."/>
            <person name="Dandona N."/>
            <person name="Viswanathan L.D."/>
            <person name="Tay A."/>
            <person name="Venter J.C."/>
            <person name="Strausberg R.L."/>
            <person name="Brenner S."/>
        </authorList>
    </citation>
    <scope>NUCLEOTIDE SEQUENCE [LARGE SCALE GENOMIC DNA]</scope>
</reference>
<reference evidence="2" key="4">
    <citation type="submission" date="2025-08" db="UniProtKB">
        <authorList>
            <consortium name="Ensembl"/>
        </authorList>
    </citation>
    <scope>IDENTIFICATION</scope>
</reference>
<protein>
    <recommendedName>
        <fullName evidence="1">Lon N-terminal domain-containing protein</fullName>
    </recommendedName>
</protein>
<dbReference type="STRING" id="7868.ENSCMIP00000011157"/>
<dbReference type="GO" id="GO:0061630">
    <property type="term" value="F:ubiquitin protein ligase activity"/>
    <property type="evidence" value="ECO:0007669"/>
    <property type="project" value="TreeGrafter"/>
</dbReference>
<organism evidence="2 3">
    <name type="scientific">Callorhinchus milii</name>
    <name type="common">Ghost shark</name>
    <dbReference type="NCBI Taxonomy" id="7868"/>
    <lineage>
        <taxon>Eukaryota</taxon>
        <taxon>Metazoa</taxon>
        <taxon>Chordata</taxon>
        <taxon>Craniata</taxon>
        <taxon>Vertebrata</taxon>
        <taxon>Chondrichthyes</taxon>
        <taxon>Holocephali</taxon>
        <taxon>Chimaeriformes</taxon>
        <taxon>Callorhinchidae</taxon>
        <taxon>Callorhinchus</taxon>
    </lineage>
</organism>
<dbReference type="InParanoid" id="A0A4W3H7K4"/>
<reference evidence="2" key="5">
    <citation type="submission" date="2025-09" db="UniProtKB">
        <authorList>
            <consortium name="Ensembl"/>
        </authorList>
    </citation>
    <scope>IDENTIFICATION</scope>
</reference>
<dbReference type="GeneTree" id="ENSGT00440000033329"/>
<dbReference type="Proteomes" id="UP000314986">
    <property type="component" value="Unassembled WGS sequence"/>
</dbReference>
<feature type="domain" description="Lon N-terminal" evidence="1">
    <location>
        <begin position="13"/>
        <end position="111"/>
    </location>
</feature>
<dbReference type="AlphaFoldDB" id="A0A4W3H7K4"/>
<keyword evidence="3" id="KW-1185">Reference proteome</keyword>
<name>A0A4W3H7K4_CALMI</name>
<evidence type="ECO:0000313" key="3">
    <source>
        <dbReference type="Proteomes" id="UP000314986"/>
    </source>
</evidence>
<sequence length="142" mass="16313">YCISDTEEHWQWGSLADHGCILSIKEIQQLPDGRSLIDTLGRQPFRILTKSHRDGYNTANIEYLEGIRVEGEEIAELHHLHNCVYKQVRSWFQSLTNSFQAQILQQHDLMPEKDPNVQADTPVCDWWSSILLDAIFVCSGAC</sequence>